<dbReference type="EMBL" id="JAEKNS010000001">
    <property type="protein sequence ID" value="MBJ7593244.1"/>
    <property type="molecule type" value="Genomic_DNA"/>
</dbReference>
<dbReference type="GO" id="GO:0016740">
    <property type="term" value="F:transferase activity"/>
    <property type="evidence" value="ECO:0007669"/>
    <property type="project" value="UniProtKB-KW"/>
</dbReference>
<evidence type="ECO:0000256" key="5">
    <source>
        <dbReference type="ARBA" id="ARBA00023316"/>
    </source>
</evidence>
<sequence>AAVTAGAPAAGDWPAELSAARTPGAINALAAGWWASLGQARASAAASAQLAAQFAATVAPYGGVAGLIVAADGALTMARAERLDEGNVASLLEALQRDVAAASDVTAAVNGLLGPLQGLRALLGEHDYEAAQLGTLQQQINRAVSTATTHASGFSSAYGDIAAAFGVATNAGELNAVEARIRALQNQVNADLDAAVAAALAAQLSATGCGNKVPMGKVVVVSLSQQVASFFQNTCLLSSTPVTTGRPGIRTPQGTFHVFGRSSPAHFVSAYGPGSPRYYTPETTQYALLYEGGGYYLHDAPWENPADFGAGSENGPSGSHGCIHVPTATMAWLYSWAGMGTTVIVTG</sequence>
<dbReference type="GO" id="GO:0018104">
    <property type="term" value="P:peptidoglycan-protein cross-linking"/>
    <property type="evidence" value="ECO:0007669"/>
    <property type="project" value="TreeGrafter"/>
</dbReference>
<keyword evidence="5 6" id="KW-0961">Cell wall biogenesis/degradation</keyword>
<evidence type="ECO:0000256" key="1">
    <source>
        <dbReference type="ARBA" id="ARBA00004752"/>
    </source>
</evidence>
<evidence type="ECO:0000313" key="8">
    <source>
        <dbReference type="EMBL" id="MBJ7593244.1"/>
    </source>
</evidence>
<evidence type="ECO:0000256" key="3">
    <source>
        <dbReference type="ARBA" id="ARBA00022960"/>
    </source>
</evidence>
<dbReference type="PANTHER" id="PTHR30582:SF2">
    <property type="entry name" value="L,D-TRANSPEPTIDASE YCIB-RELATED"/>
    <property type="match status" value="1"/>
</dbReference>
<dbReference type="PANTHER" id="PTHR30582">
    <property type="entry name" value="L,D-TRANSPEPTIDASE"/>
    <property type="match status" value="1"/>
</dbReference>
<dbReference type="RefSeq" id="WP_337308343.1">
    <property type="nucleotide sequence ID" value="NZ_JAEKNS010000001.1"/>
</dbReference>
<evidence type="ECO:0000256" key="2">
    <source>
        <dbReference type="ARBA" id="ARBA00022679"/>
    </source>
</evidence>
<evidence type="ECO:0000313" key="9">
    <source>
        <dbReference type="Proteomes" id="UP000606991"/>
    </source>
</evidence>
<reference evidence="8 9" key="1">
    <citation type="submission" date="2020-10" db="EMBL/GenBank/DDBJ databases">
        <title>Ca. Dormibacterota MAGs.</title>
        <authorList>
            <person name="Montgomery K."/>
        </authorList>
    </citation>
    <scope>NUCLEOTIDE SEQUENCE [LARGE SCALE GENOMIC DNA]</scope>
    <source>
        <strain evidence="8">SC8812_S17_18</strain>
    </source>
</reference>
<comment type="pathway">
    <text evidence="1 6">Cell wall biogenesis; peptidoglycan biosynthesis.</text>
</comment>
<feature type="domain" description="L,D-TPase catalytic" evidence="7">
    <location>
        <begin position="217"/>
        <end position="346"/>
    </location>
</feature>
<feature type="active site" description="Proton donor/acceptor" evidence="6">
    <location>
        <position position="298"/>
    </location>
</feature>
<dbReference type="GO" id="GO:0071972">
    <property type="term" value="F:peptidoglycan L,D-transpeptidase activity"/>
    <property type="evidence" value="ECO:0007669"/>
    <property type="project" value="TreeGrafter"/>
</dbReference>
<comment type="caution">
    <text evidence="8">The sequence shown here is derived from an EMBL/GenBank/DDBJ whole genome shotgun (WGS) entry which is preliminary data.</text>
</comment>
<dbReference type="InterPro" id="IPR050979">
    <property type="entry name" value="LD-transpeptidase"/>
</dbReference>
<dbReference type="GO" id="GO:0008360">
    <property type="term" value="P:regulation of cell shape"/>
    <property type="evidence" value="ECO:0007669"/>
    <property type="project" value="UniProtKB-UniRule"/>
</dbReference>
<dbReference type="Proteomes" id="UP000606991">
    <property type="component" value="Unassembled WGS sequence"/>
</dbReference>
<dbReference type="SUPFAM" id="SSF141523">
    <property type="entry name" value="L,D-transpeptidase catalytic domain-like"/>
    <property type="match status" value="1"/>
</dbReference>
<keyword evidence="2" id="KW-0808">Transferase</keyword>
<accession>A0A934JSU5</accession>
<keyword evidence="4 6" id="KW-0573">Peptidoglycan synthesis</keyword>
<dbReference type="AlphaFoldDB" id="A0A934JSU5"/>
<organism evidence="8 9">
    <name type="scientific">Candidatus Aeolococcus gillhamiae</name>
    <dbReference type="NCBI Taxonomy" id="3127015"/>
    <lineage>
        <taxon>Bacteria</taxon>
        <taxon>Bacillati</taxon>
        <taxon>Candidatus Dormiibacterota</taxon>
        <taxon>Candidatus Dormibacteria</taxon>
        <taxon>Candidatus Aeolococcales</taxon>
        <taxon>Candidatus Aeolococcaceae</taxon>
        <taxon>Candidatus Aeolococcus</taxon>
    </lineage>
</organism>
<feature type="non-terminal residue" evidence="8">
    <location>
        <position position="1"/>
    </location>
</feature>
<evidence type="ECO:0000256" key="6">
    <source>
        <dbReference type="PROSITE-ProRule" id="PRU01373"/>
    </source>
</evidence>
<evidence type="ECO:0000256" key="4">
    <source>
        <dbReference type="ARBA" id="ARBA00022984"/>
    </source>
</evidence>
<dbReference type="Pfam" id="PF03734">
    <property type="entry name" value="YkuD"/>
    <property type="match status" value="1"/>
</dbReference>
<dbReference type="Gene3D" id="2.40.440.10">
    <property type="entry name" value="L,D-transpeptidase catalytic domain-like"/>
    <property type="match status" value="1"/>
</dbReference>
<dbReference type="GO" id="GO:0005576">
    <property type="term" value="C:extracellular region"/>
    <property type="evidence" value="ECO:0007669"/>
    <property type="project" value="TreeGrafter"/>
</dbReference>
<dbReference type="InterPro" id="IPR038063">
    <property type="entry name" value="Transpep_catalytic_dom"/>
</dbReference>
<feature type="active site" description="Nucleophile" evidence="6">
    <location>
        <position position="322"/>
    </location>
</feature>
<gene>
    <name evidence="8" type="ORF">JF886_00040</name>
</gene>
<evidence type="ECO:0000259" key="7">
    <source>
        <dbReference type="PROSITE" id="PS52029"/>
    </source>
</evidence>
<dbReference type="PROSITE" id="PS52029">
    <property type="entry name" value="LD_TPASE"/>
    <property type="match status" value="1"/>
</dbReference>
<name>A0A934JSU5_9BACT</name>
<dbReference type="InterPro" id="IPR005490">
    <property type="entry name" value="LD_TPept_cat_dom"/>
</dbReference>
<protein>
    <submittedName>
        <fullName evidence="8">L,D-transpeptidase</fullName>
    </submittedName>
</protein>
<dbReference type="GO" id="GO:0071555">
    <property type="term" value="P:cell wall organization"/>
    <property type="evidence" value="ECO:0007669"/>
    <property type="project" value="UniProtKB-UniRule"/>
</dbReference>
<proteinExistence type="predicted"/>
<dbReference type="CDD" id="cd16913">
    <property type="entry name" value="YkuD_like"/>
    <property type="match status" value="1"/>
</dbReference>
<keyword evidence="3 6" id="KW-0133">Cell shape</keyword>